<dbReference type="EMBL" id="CAJVPT010003068">
    <property type="protein sequence ID" value="CAG8491270.1"/>
    <property type="molecule type" value="Genomic_DNA"/>
</dbReference>
<keyword evidence="2" id="KW-1185">Reference proteome</keyword>
<organism evidence="1 2">
    <name type="scientific">Acaulospora colombiana</name>
    <dbReference type="NCBI Taxonomy" id="27376"/>
    <lineage>
        <taxon>Eukaryota</taxon>
        <taxon>Fungi</taxon>
        <taxon>Fungi incertae sedis</taxon>
        <taxon>Mucoromycota</taxon>
        <taxon>Glomeromycotina</taxon>
        <taxon>Glomeromycetes</taxon>
        <taxon>Diversisporales</taxon>
        <taxon>Acaulosporaceae</taxon>
        <taxon>Acaulospora</taxon>
    </lineage>
</organism>
<proteinExistence type="predicted"/>
<dbReference type="Proteomes" id="UP000789525">
    <property type="component" value="Unassembled WGS sequence"/>
</dbReference>
<name>A0ACA9KSV8_9GLOM</name>
<gene>
    <name evidence="1" type="ORF">ACOLOM_LOCUS2389</name>
</gene>
<evidence type="ECO:0000313" key="1">
    <source>
        <dbReference type="EMBL" id="CAG8491270.1"/>
    </source>
</evidence>
<evidence type="ECO:0000313" key="2">
    <source>
        <dbReference type="Proteomes" id="UP000789525"/>
    </source>
</evidence>
<protein>
    <submittedName>
        <fullName evidence="1">16400_t:CDS:1</fullName>
    </submittedName>
</protein>
<sequence length="1694" mass="191730">MTAQAFILTLGDKHYKTTDKGESWIEFTTPIPPAIKSGTYYTDDNFSNPPKLLLKYTDKCIWARSTKESQDAPTSTVFCIRYNPSTDGSMRKWTDYSLVVSENYFASSSIVNFNGTDPVAALGIGATQEYLIAAVKNVRTYDLEMFVSKGGQDWRRAIFPLDAKFEEKEKENAYTILESAPYHLVIDVLSSKTSTGKLFISNSDGEYFVDSLNHTNRNIQGNVDFEKVQSVNGILIANVVDNWHEVDDGSAIAKRIRSKISFEDGKISSWKYIRPPDKNFGGSNFYCSVTNWESGDCSLHLHSITTASNYGFIYSSSAAPGFLMGVGNVGSYLFPYEQCDTFLSTDGGLTWKVARLGPHKYEFGDMGSLIVAVDDKTPTDKIWYSSDYGENWEEFSLGISFQIRAKMLTADPESASQSFILIGSILSNQDSLHRYFIFKISFKDLHDRQCTDNDFEQWQARKIDGKQCVEVVKGYVPPGKCRKEGDKYWASSGYRLVPGNKCDRDAPNAKRKDEPVEKECTKDHIAPGDITSSISYYNFDTLSYFTNSTVVLSRDVNGNIYRSVDDGTSWKLILNRIVYLILHEHDSTRAFAFTEDNKLLYTSDRGGQFTEINIPLGPNTFGRPILDFHPDNVDWLLFLGSTSCPGCHTESYFSRDNGATWTLVETWAEKCIFGRDTDFSKPDETTIFCSSYKDKNYAGGQESLGGKSTEANPLRLISTKDFGKTKEVKLSDLVEYFVFNKYMAVATEKNGQLCLFVSVNGTNFNEAKFPPDVKIDKKAYTLLQSNTGSIFLDAYQSFEYNAEYGSLFKSNGDGTFFSLSLENTNRNGYGNVDFEKVRGMDGIILANVVSNTLELKKGVSKKIVTMISFDDGSTWERLKINSNLNGYLNLHGRTDIRRSGGVFSKSSAVGLLIGVGNEGEYLEPYEQSKTYMSRDAGRTWTQIRSGESLYEFGDQGTILAVVDDEGPTNKLKYSWDYGAHWNEYVFYQGSVRLSYIISNPKATSMKFILTGLEISSEVKPVVVNIDFTQLEKRTCQPDDFELWNPMHDTPNKCFLGREVDYWRRKADRECKIGDSTSSMKPNERICACTERDFECDYNYFREDGKCKSFVQDPDRPHNCSKTYLGRSGYRKISESKCVGGIDLSQKVEKSCELTRDDIIVKTVTVYYVRELYVCGKEKNILVIRTESNQIWRSNDQGYSWTAIPELADVKIVAMLQNPYFSNFTYFITLGTTHYYTHNAAQDIMKMDVPLGPNLLELPILDYHPERPDWLIYTASEGCDRIFSDCHSVVYYTKDGGKSWNQMDTYVNKCTWARDKKFRVDENLIFCESYREKKGSQRSFYNNPLRFCTSKDFFSNKVDCKFENIVGFATFEEYMVVAELSSSGQSLNLMVSMDGETFANAQFPPNMQLTRSAFTILESTTHAIMLHVTTSTRGLWGNILKSNSNGTYYSLSLEYSYQDARGFVDFEKIRGIQGIAMANRVTNPQEVNMGGSKKISSVITFNDGSTWRPLKRPEFDSDGRPYNCDDVARYSSELGLISAQIFKCSLHLHSYTERRDPRDAFSSSSAVGLIMGVGNVGQYLTSYSDGDTFLTRDAGMTWKEVRKGAYMYEFGDQGSILVMVDDEKPTDHILQVFLRQYPHCCSLMEMLAKIFYLNPQDILSTRAYRGQKNNSPYPPSSSKFTTSQPCLVESAADLF</sequence>
<accession>A0ACA9KSV8</accession>
<comment type="caution">
    <text evidence="1">The sequence shown here is derived from an EMBL/GenBank/DDBJ whole genome shotgun (WGS) entry which is preliminary data.</text>
</comment>
<reference evidence="1" key="1">
    <citation type="submission" date="2021-06" db="EMBL/GenBank/DDBJ databases">
        <authorList>
            <person name="Kallberg Y."/>
            <person name="Tangrot J."/>
            <person name="Rosling A."/>
        </authorList>
    </citation>
    <scope>NUCLEOTIDE SEQUENCE</scope>
    <source>
        <strain evidence="1">CL356</strain>
    </source>
</reference>